<dbReference type="PANTHER" id="PTHR43420">
    <property type="entry name" value="ACETYLTRANSFERASE"/>
    <property type="match status" value="1"/>
</dbReference>
<comment type="caution">
    <text evidence="4">The sequence shown here is derived from an EMBL/GenBank/DDBJ whole genome shotgun (WGS) entry which is preliminary data.</text>
</comment>
<dbReference type="AlphaFoldDB" id="A0A916YVC5"/>
<gene>
    <name evidence="4" type="ORF">GCM10010911_19940</name>
</gene>
<keyword evidence="2" id="KW-0012">Acyltransferase</keyword>
<reference evidence="4" key="1">
    <citation type="journal article" date="2014" name="Int. J. Syst. Evol. Microbiol.">
        <title>Complete genome sequence of Corynebacterium casei LMG S-19264T (=DSM 44701T), isolated from a smear-ripened cheese.</title>
        <authorList>
            <consortium name="US DOE Joint Genome Institute (JGI-PGF)"/>
            <person name="Walter F."/>
            <person name="Albersmeier A."/>
            <person name="Kalinowski J."/>
            <person name="Ruckert C."/>
        </authorList>
    </citation>
    <scope>NUCLEOTIDE SEQUENCE</scope>
    <source>
        <strain evidence="4">CGMCC 1.15178</strain>
    </source>
</reference>
<dbReference type="CDD" id="cd04301">
    <property type="entry name" value="NAT_SF"/>
    <property type="match status" value="1"/>
</dbReference>
<evidence type="ECO:0000256" key="2">
    <source>
        <dbReference type="ARBA" id="ARBA00023315"/>
    </source>
</evidence>
<accession>A0A916YVC5</accession>
<dbReference type="RefSeq" id="WP_188991411.1">
    <property type="nucleotide sequence ID" value="NZ_BMHP01000001.1"/>
</dbReference>
<feature type="domain" description="N-acetyltransferase" evidence="3">
    <location>
        <begin position="1"/>
        <end position="156"/>
    </location>
</feature>
<evidence type="ECO:0000256" key="1">
    <source>
        <dbReference type="ARBA" id="ARBA00022679"/>
    </source>
</evidence>
<organism evidence="4 5">
    <name type="scientific">Paenibacillus nasutitermitis</name>
    <dbReference type="NCBI Taxonomy" id="1652958"/>
    <lineage>
        <taxon>Bacteria</taxon>
        <taxon>Bacillati</taxon>
        <taxon>Bacillota</taxon>
        <taxon>Bacilli</taxon>
        <taxon>Bacillales</taxon>
        <taxon>Paenibacillaceae</taxon>
        <taxon>Paenibacillus</taxon>
    </lineage>
</organism>
<dbReference type="PROSITE" id="PS51186">
    <property type="entry name" value="GNAT"/>
    <property type="match status" value="1"/>
</dbReference>
<dbReference type="Proteomes" id="UP000612456">
    <property type="component" value="Unassembled WGS sequence"/>
</dbReference>
<protein>
    <recommendedName>
        <fullName evidence="3">N-acetyltransferase domain-containing protein</fullName>
    </recommendedName>
</protein>
<dbReference type="Pfam" id="PF00583">
    <property type="entry name" value="Acetyltransf_1"/>
    <property type="match status" value="1"/>
</dbReference>
<keyword evidence="1" id="KW-0808">Transferase</keyword>
<dbReference type="InterPro" id="IPR000182">
    <property type="entry name" value="GNAT_dom"/>
</dbReference>
<sequence length="156" mass="18728">MIFRTIDIKRDRDTIVAFRKDSYVVSYGSDEGFGDEEEYVIRIRDRVNRFPEGLVLVEYNDITIGQIELQILNYEETDIGYVNLFYLMPGYRGKGYGDRLLEYAENFFRNHHVREYHLRVSPSNHVAVKFYEKHGLKKLKEEKQNYITWRMAKELN</sequence>
<dbReference type="EMBL" id="BMHP01000001">
    <property type="protein sequence ID" value="GGD62068.1"/>
    <property type="molecule type" value="Genomic_DNA"/>
</dbReference>
<evidence type="ECO:0000313" key="5">
    <source>
        <dbReference type="Proteomes" id="UP000612456"/>
    </source>
</evidence>
<dbReference type="SUPFAM" id="SSF55729">
    <property type="entry name" value="Acyl-CoA N-acyltransferases (Nat)"/>
    <property type="match status" value="1"/>
</dbReference>
<dbReference type="InterPro" id="IPR016181">
    <property type="entry name" value="Acyl_CoA_acyltransferase"/>
</dbReference>
<evidence type="ECO:0000259" key="3">
    <source>
        <dbReference type="PROSITE" id="PS51186"/>
    </source>
</evidence>
<dbReference type="Gene3D" id="3.40.630.30">
    <property type="match status" value="1"/>
</dbReference>
<dbReference type="GO" id="GO:0016747">
    <property type="term" value="F:acyltransferase activity, transferring groups other than amino-acyl groups"/>
    <property type="evidence" value="ECO:0007669"/>
    <property type="project" value="InterPro"/>
</dbReference>
<proteinExistence type="predicted"/>
<reference evidence="4" key="2">
    <citation type="submission" date="2020-09" db="EMBL/GenBank/DDBJ databases">
        <authorList>
            <person name="Sun Q."/>
            <person name="Zhou Y."/>
        </authorList>
    </citation>
    <scope>NUCLEOTIDE SEQUENCE</scope>
    <source>
        <strain evidence="4">CGMCC 1.15178</strain>
    </source>
</reference>
<dbReference type="InterPro" id="IPR050680">
    <property type="entry name" value="YpeA/RimI_acetyltransf"/>
</dbReference>
<keyword evidence="5" id="KW-1185">Reference proteome</keyword>
<name>A0A916YVC5_9BACL</name>
<evidence type="ECO:0000313" key="4">
    <source>
        <dbReference type="EMBL" id="GGD62068.1"/>
    </source>
</evidence>